<dbReference type="PROSITE" id="PS51898">
    <property type="entry name" value="TYR_RECOMBINASE"/>
    <property type="match status" value="1"/>
</dbReference>
<gene>
    <name evidence="6" type="ORF">P8A20_30385</name>
</gene>
<proteinExistence type="predicted"/>
<keyword evidence="7" id="KW-1185">Reference proteome</keyword>
<dbReference type="Pfam" id="PF00589">
    <property type="entry name" value="Phage_integrase"/>
    <property type="match status" value="1"/>
</dbReference>
<keyword evidence="1 3" id="KW-0238">DNA-binding</keyword>
<dbReference type="EMBL" id="CP120983">
    <property type="protein sequence ID" value="WLQ67612.1"/>
    <property type="molecule type" value="Genomic_DNA"/>
</dbReference>
<dbReference type="RefSeq" id="WP_306104615.1">
    <property type="nucleotide sequence ID" value="NZ_CP120983.1"/>
</dbReference>
<dbReference type="InterPro" id="IPR044068">
    <property type="entry name" value="CB"/>
</dbReference>
<evidence type="ECO:0000256" key="3">
    <source>
        <dbReference type="PROSITE-ProRule" id="PRU01248"/>
    </source>
</evidence>
<dbReference type="CDD" id="cd00397">
    <property type="entry name" value="DNA_BRE_C"/>
    <property type="match status" value="1"/>
</dbReference>
<dbReference type="PROSITE" id="PS51900">
    <property type="entry name" value="CB"/>
    <property type="match status" value="1"/>
</dbReference>
<dbReference type="Proteomes" id="UP001224433">
    <property type="component" value="Chromosome"/>
</dbReference>
<dbReference type="Gene3D" id="1.10.150.130">
    <property type="match status" value="1"/>
</dbReference>
<evidence type="ECO:0000313" key="7">
    <source>
        <dbReference type="Proteomes" id="UP001224433"/>
    </source>
</evidence>
<sequence length="697" mass="79067">MSHNAPLRAVSPLLTADEKVPRHCSETEYVAFTANLPLTEPARRKHANFHRRFVRTYPDLDTWFAQPPRVRLGWRNGEGQKRRCAPEPGFDPATAWINFNARHYLTYLALTGRVRMDWGWLLGIGVLKPFLIADLLGLPLRDQSEDLRERLLALGHTRDNESFKVPWGLIRLVMHRGDPDLHALTSDDIEAMRHTVRHCERIPGLLQIIGEDRIPALKLSWGTNTYRTGLALFHAGITGHPPAREETIAPPRLCSKPRIDAVFERFLAERALVLRPESMSSTRGGLRRFGLWLDTERPRVDSLDQLNRADLVDFMESVHRLHKLKDPDQPISRAYRAGIISTVAVLFRYAAVAEWDDVPARPLLTHADMPRVIEKVPRFIPEDQLGPVMDQVRQLTCPLQRCALLVAWWSGARRTEIRRLHLDCLDAYPDGTARLRLAAGKALKERTVPIHDEAAEAIRTLVALRQSQSDRGIPDPDLGRPVRHLFLRNGVIAGPDYLFARPLREICEELDILNGVGKPAIHPHRFRHTLGTQLAEKGARVQTIMKVLGHKSPAMSMTYTHISDPTVLADYQAVLQPGAVIAGPLANALRSGQLDQDALDWLKTNFYKTELELGRCLRLPQEGPCECELYLTCAKFVTTPRYAPRMRERLCTERELIADAETRGWDREVERHQRTADRIAGLLDDLGEPHEDAGEEH</sequence>
<protein>
    <submittedName>
        <fullName evidence="6">Tyrosine-type recombinase/integrase</fullName>
    </submittedName>
</protein>
<organism evidence="6 7">
    <name type="scientific">Streptomyces glycanivorans</name>
    <dbReference type="NCBI Taxonomy" id="3033808"/>
    <lineage>
        <taxon>Bacteria</taxon>
        <taxon>Bacillati</taxon>
        <taxon>Actinomycetota</taxon>
        <taxon>Actinomycetes</taxon>
        <taxon>Kitasatosporales</taxon>
        <taxon>Streptomycetaceae</taxon>
        <taxon>Streptomyces</taxon>
    </lineage>
</organism>
<dbReference type="InterPro" id="IPR011010">
    <property type="entry name" value="DNA_brk_join_enz"/>
</dbReference>
<evidence type="ECO:0000259" key="4">
    <source>
        <dbReference type="PROSITE" id="PS51898"/>
    </source>
</evidence>
<feature type="domain" description="Tyr recombinase" evidence="4">
    <location>
        <begin position="375"/>
        <end position="572"/>
    </location>
</feature>
<accession>A0ABY9JIS3</accession>
<dbReference type="SUPFAM" id="SSF56349">
    <property type="entry name" value="DNA breaking-rejoining enzymes"/>
    <property type="match status" value="1"/>
</dbReference>
<dbReference type="InterPro" id="IPR010998">
    <property type="entry name" value="Integrase_recombinase_N"/>
</dbReference>
<keyword evidence="2" id="KW-0233">DNA recombination</keyword>
<dbReference type="InterPro" id="IPR050090">
    <property type="entry name" value="Tyrosine_recombinase_XerCD"/>
</dbReference>
<dbReference type="Gene3D" id="1.10.443.10">
    <property type="entry name" value="Intergrase catalytic core"/>
    <property type="match status" value="1"/>
</dbReference>
<dbReference type="InterPro" id="IPR013762">
    <property type="entry name" value="Integrase-like_cat_sf"/>
</dbReference>
<name>A0ABY9JIS3_9ACTN</name>
<feature type="domain" description="Core-binding (CB)" evidence="5">
    <location>
        <begin position="257"/>
        <end position="351"/>
    </location>
</feature>
<evidence type="ECO:0000256" key="1">
    <source>
        <dbReference type="ARBA" id="ARBA00023125"/>
    </source>
</evidence>
<dbReference type="PANTHER" id="PTHR30349">
    <property type="entry name" value="PHAGE INTEGRASE-RELATED"/>
    <property type="match status" value="1"/>
</dbReference>
<evidence type="ECO:0000256" key="2">
    <source>
        <dbReference type="ARBA" id="ARBA00023172"/>
    </source>
</evidence>
<dbReference type="InterPro" id="IPR002104">
    <property type="entry name" value="Integrase_catalytic"/>
</dbReference>
<reference evidence="6 7" key="1">
    <citation type="submission" date="2023-03" db="EMBL/GenBank/DDBJ databases">
        <title>Isolation and description of six Streptomyces strains from soil environments, able to metabolize different microbial glucans.</title>
        <authorList>
            <person name="Widen T."/>
            <person name="Larsbrink J."/>
        </authorList>
    </citation>
    <scope>NUCLEOTIDE SEQUENCE [LARGE SCALE GENOMIC DNA]</scope>
    <source>
        <strain evidence="6 7">Alt3</strain>
    </source>
</reference>
<evidence type="ECO:0000259" key="5">
    <source>
        <dbReference type="PROSITE" id="PS51900"/>
    </source>
</evidence>
<evidence type="ECO:0000313" key="6">
    <source>
        <dbReference type="EMBL" id="WLQ67612.1"/>
    </source>
</evidence>